<dbReference type="SUPFAM" id="SSF52799">
    <property type="entry name" value="(Phosphotyrosine protein) phosphatases II"/>
    <property type="match status" value="1"/>
</dbReference>
<dbReference type="GO" id="GO:0004725">
    <property type="term" value="F:protein tyrosine phosphatase activity"/>
    <property type="evidence" value="ECO:0007669"/>
    <property type="project" value="UniProtKB-EC"/>
</dbReference>
<dbReference type="InterPro" id="IPR001763">
    <property type="entry name" value="Rhodanese-like_dom"/>
</dbReference>
<feature type="binding site" evidence="4">
    <location>
        <position position="244"/>
    </location>
    <ligand>
        <name>Mg(2+)</name>
        <dbReference type="ChEBI" id="CHEBI:18420"/>
        <label>1</label>
    </ligand>
</feature>
<dbReference type="InterPro" id="IPR036705">
    <property type="entry name" value="Ribosyl_crysJ1_sf"/>
</dbReference>
<dbReference type="PROSITE" id="PS50056">
    <property type="entry name" value="TYR_PHOSPHATASE_2"/>
    <property type="match status" value="1"/>
</dbReference>
<feature type="binding site" evidence="4">
    <location>
        <position position="242"/>
    </location>
    <ligand>
        <name>Mg(2+)</name>
        <dbReference type="ChEBI" id="CHEBI:18420"/>
        <label>1</label>
    </ligand>
</feature>
<accession>A0A0B4C9A4</accession>
<keyword evidence="4" id="KW-0460">Magnesium</keyword>
<feature type="non-terminal residue" evidence="7">
    <location>
        <position position="301"/>
    </location>
</feature>
<evidence type="ECO:0000259" key="6">
    <source>
        <dbReference type="PROSITE" id="PS50206"/>
    </source>
</evidence>
<dbReference type="InterPro" id="IPR005502">
    <property type="entry name" value="Ribosyl_crysJ1"/>
</dbReference>
<sequence length="301" mass="32334">MTRTSFTHPLQIATVDTLPGHGRIGVTFCPGKTQAGGMSGAWARDLGIDVQAIADWGACAVVTLIEDHELKALQVEALGQAVQARHMDWLHLPIRDIDVPGAAFEAAWVHVGEGLRDRLRAGFDIVVHCKGGLGRAGTIAARLMAELGIDPREAIERVRAVRPGALETAAQEAHVMAIRPVPERQPDTSAAAIRDRAVGALLGLAIGDAVGTTLEFKGRDTYPRLTDMVGGGPFNLKAGDWTDDTAMALALADSLVECGRLDEQDLLARFSDWWRNGTYSCTGFCFDIGTTTAQALSRWER</sequence>
<dbReference type="Gene3D" id="3.90.190.10">
    <property type="entry name" value="Protein tyrosine phosphatase superfamily"/>
    <property type="match status" value="1"/>
</dbReference>
<feature type="binding site" evidence="4">
    <location>
        <position position="243"/>
    </location>
    <ligand>
        <name>Mg(2+)</name>
        <dbReference type="ChEBI" id="CHEBI:18420"/>
        <label>1</label>
    </ligand>
</feature>
<comment type="cofactor">
    <cofactor evidence="4">
        <name>Mg(2+)</name>
        <dbReference type="ChEBI" id="CHEBI:18420"/>
    </cofactor>
    <text evidence="4">Binds 2 magnesium ions per subunit.</text>
</comment>
<dbReference type="InterPro" id="IPR050792">
    <property type="entry name" value="ADP-ribosylglycohydrolase"/>
</dbReference>
<dbReference type="Proteomes" id="UP000031166">
    <property type="component" value="Unassembled WGS sequence"/>
</dbReference>
<evidence type="ECO:0000256" key="1">
    <source>
        <dbReference type="ARBA" id="ARBA00010702"/>
    </source>
</evidence>
<evidence type="ECO:0000256" key="3">
    <source>
        <dbReference type="ARBA" id="ARBA00022801"/>
    </source>
</evidence>
<dbReference type="Pfam" id="PF22784">
    <property type="entry name" value="PTP-SAK"/>
    <property type="match status" value="1"/>
</dbReference>
<dbReference type="EC" id="3.1.3.48" evidence="2"/>
<name>A0A0B4C9A4_9CAUL</name>
<evidence type="ECO:0000313" key="8">
    <source>
        <dbReference type="Proteomes" id="UP000031166"/>
    </source>
</evidence>
<comment type="caution">
    <text evidence="7">The sequence shown here is derived from an EMBL/GenBank/DDBJ whole genome shotgun (WGS) entry which is preliminary data.</text>
</comment>
<protein>
    <recommendedName>
        <fullName evidence="2">protein-tyrosine-phosphatase</fullName>
        <ecNumber evidence="2">3.1.3.48</ecNumber>
    </recommendedName>
</protein>
<dbReference type="GO" id="GO:0046872">
    <property type="term" value="F:metal ion binding"/>
    <property type="evidence" value="ECO:0007669"/>
    <property type="project" value="UniProtKB-KW"/>
</dbReference>
<proteinExistence type="inferred from homology"/>
<gene>
    <name evidence="7" type="ORF">RM53_16590</name>
</gene>
<dbReference type="Pfam" id="PF03747">
    <property type="entry name" value="ADP_ribosyl_GH"/>
    <property type="match status" value="1"/>
</dbReference>
<dbReference type="SUPFAM" id="SSF101478">
    <property type="entry name" value="ADP-ribosylglycohydrolase"/>
    <property type="match status" value="1"/>
</dbReference>
<dbReference type="AlphaFoldDB" id="A0A0B4C9A4"/>
<dbReference type="EMBL" id="JWSY01000065">
    <property type="protein sequence ID" value="KIC53172.1"/>
    <property type="molecule type" value="Genomic_DNA"/>
</dbReference>
<comment type="similarity">
    <text evidence="1">Belongs to the ADP-ribosylglycohydrolase family.</text>
</comment>
<evidence type="ECO:0000256" key="4">
    <source>
        <dbReference type="PIRSR" id="PIRSR605502-1"/>
    </source>
</evidence>
<evidence type="ECO:0000313" key="7">
    <source>
        <dbReference type="EMBL" id="KIC53172.1"/>
    </source>
</evidence>
<dbReference type="STRING" id="172043.RM53_16590"/>
<dbReference type="CDD" id="cd14505">
    <property type="entry name" value="CDKN3-like"/>
    <property type="match status" value="1"/>
</dbReference>
<keyword evidence="4" id="KW-0479">Metal-binding</keyword>
<keyword evidence="3" id="KW-0378">Hydrolase</keyword>
<evidence type="ECO:0000256" key="2">
    <source>
        <dbReference type="ARBA" id="ARBA00013064"/>
    </source>
</evidence>
<dbReference type="FunFam" id="3.90.190.10:FF:000157">
    <property type="entry name" value="Protein-tyrosine phosphatase"/>
    <property type="match status" value="1"/>
</dbReference>
<dbReference type="PANTHER" id="PTHR16222">
    <property type="entry name" value="ADP-RIBOSYLGLYCOHYDROLASE"/>
    <property type="match status" value="1"/>
</dbReference>
<dbReference type="PANTHER" id="PTHR16222:SF24">
    <property type="entry name" value="ADP-RIBOSYLHYDROLASE ARH3"/>
    <property type="match status" value="1"/>
</dbReference>
<organism evidence="7 8">
    <name type="scientific">Brevundimonas nasdae</name>
    <dbReference type="NCBI Taxonomy" id="172043"/>
    <lineage>
        <taxon>Bacteria</taxon>
        <taxon>Pseudomonadati</taxon>
        <taxon>Pseudomonadota</taxon>
        <taxon>Alphaproteobacteria</taxon>
        <taxon>Caulobacterales</taxon>
        <taxon>Caulobacteraceae</taxon>
        <taxon>Brevundimonas</taxon>
    </lineage>
</organism>
<reference evidence="7 8" key="1">
    <citation type="submission" date="2014-12" db="EMBL/GenBank/DDBJ databases">
        <title>Genome sequencing of Brevundimonas nasdae TPW30.</title>
        <authorList>
            <person name="Tan P.W."/>
            <person name="Chan K.-G."/>
        </authorList>
    </citation>
    <scope>NUCLEOTIDE SEQUENCE [LARGE SCALE GENOMIC DNA]</scope>
    <source>
        <strain evidence="7 8">TPW30</strain>
    </source>
</reference>
<dbReference type="InterPro" id="IPR057023">
    <property type="entry name" value="PTP-SAK"/>
</dbReference>
<feature type="domain" description="Rhodanese" evidence="6">
    <location>
        <begin position="90"/>
        <end position="168"/>
    </location>
</feature>
<dbReference type="RefSeq" id="WP_039248856.1">
    <property type="nucleotide sequence ID" value="NZ_JWSY01000065.1"/>
</dbReference>
<dbReference type="InterPro" id="IPR029021">
    <property type="entry name" value="Prot-tyrosine_phosphatase-like"/>
</dbReference>
<feature type="domain" description="Tyrosine specific protein phosphatases" evidence="5">
    <location>
        <begin position="106"/>
        <end position="173"/>
    </location>
</feature>
<dbReference type="PROSITE" id="PS50206">
    <property type="entry name" value="RHODANESE_3"/>
    <property type="match status" value="1"/>
</dbReference>
<evidence type="ECO:0000259" key="5">
    <source>
        <dbReference type="PROSITE" id="PS50056"/>
    </source>
</evidence>
<dbReference type="Gene3D" id="1.10.4080.10">
    <property type="entry name" value="ADP-ribosylation/Crystallin J1"/>
    <property type="match status" value="1"/>
</dbReference>
<dbReference type="InterPro" id="IPR000387">
    <property type="entry name" value="Tyr_Pase_dom"/>
</dbReference>